<sequence>MLVGLLFLISPEILGKTGDFCNKTIIVLDEKLSLIKAAIGIILILSGLIILWAILPYASLWYLNIVAAISVFFGLIYLVFPPGINILSSIFDRVLVSTDDFVLGTRKIFGVVLIVFSVYIFYSAYFSSK</sequence>
<proteinExistence type="predicted"/>
<accession>A0A833L0Z5</accession>
<feature type="transmembrane region" description="Helical" evidence="1">
    <location>
        <begin position="108"/>
        <end position="126"/>
    </location>
</feature>
<feature type="transmembrane region" description="Helical" evidence="1">
    <location>
        <begin position="34"/>
        <end position="54"/>
    </location>
</feature>
<organism evidence="2 3">
    <name type="scientific">Candidatus Saganbacteria bacterium</name>
    <dbReference type="NCBI Taxonomy" id="2575572"/>
    <lineage>
        <taxon>Bacteria</taxon>
        <taxon>Bacillati</taxon>
        <taxon>Saganbacteria</taxon>
    </lineage>
</organism>
<keyword evidence="1" id="KW-1133">Transmembrane helix</keyword>
<gene>
    <name evidence="2" type="ORF">FD145_884</name>
</gene>
<keyword evidence="1" id="KW-0812">Transmembrane</keyword>
<comment type="caution">
    <text evidence="2">The sequence shown here is derived from an EMBL/GenBank/DDBJ whole genome shotgun (WGS) entry which is preliminary data.</text>
</comment>
<name>A0A833L0Z5_UNCSA</name>
<dbReference type="Proteomes" id="UP000488506">
    <property type="component" value="Unassembled WGS sequence"/>
</dbReference>
<dbReference type="AlphaFoldDB" id="A0A833L0Z5"/>
<dbReference type="EMBL" id="WPAF01000012">
    <property type="protein sequence ID" value="KAF0134128.1"/>
    <property type="molecule type" value="Genomic_DNA"/>
</dbReference>
<evidence type="ECO:0000256" key="1">
    <source>
        <dbReference type="SAM" id="Phobius"/>
    </source>
</evidence>
<protein>
    <submittedName>
        <fullName evidence="2">Uncharacterized protein</fullName>
    </submittedName>
</protein>
<feature type="transmembrane region" description="Helical" evidence="1">
    <location>
        <begin position="61"/>
        <end position="80"/>
    </location>
</feature>
<evidence type="ECO:0000313" key="3">
    <source>
        <dbReference type="Proteomes" id="UP000488506"/>
    </source>
</evidence>
<reference evidence="2 3" key="1">
    <citation type="submission" date="2019-12" db="EMBL/GenBank/DDBJ databases">
        <authorList>
            <person name="Wolfe R."/>
            <person name="Danczak R."/>
            <person name="Wilkins M."/>
        </authorList>
    </citation>
    <scope>NUCLEOTIDE SEQUENCE [LARGE SCALE GENOMIC DNA]</scope>
    <source>
        <strain evidence="2">X2_MaxBin.013</strain>
    </source>
</reference>
<evidence type="ECO:0000313" key="2">
    <source>
        <dbReference type="EMBL" id="KAF0134128.1"/>
    </source>
</evidence>
<keyword evidence="1" id="KW-0472">Membrane</keyword>